<evidence type="ECO:0000313" key="2">
    <source>
        <dbReference type="EMBL" id="MBY80474.1"/>
    </source>
</evidence>
<dbReference type="PANTHER" id="PTHR16311:SF3">
    <property type="entry name" value="THROMBOSPONDIN TYPE-1 DOMAIN-CONTAINING PROTEIN 1"/>
    <property type="match status" value="1"/>
</dbReference>
<feature type="chain" id="PRO_5015596353" evidence="1">
    <location>
        <begin position="27"/>
        <end position="290"/>
    </location>
</feature>
<evidence type="ECO:0000256" key="1">
    <source>
        <dbReference type="SAM" id="SignalP"/>
    </source>
</evidence>
<dbReference type="AlphaFoldDB" id="A0A2S2QRZ1"/>
<dbReference type="EMBL" id="GGMS01011271">
    <property type="protein sequence ID" value="MBY80474.1"/>
    <property type="molecule type" value="Transcribed_RNA"/>
</dbReference>
<protein>
    <submittedName>
        <fullName evidence="2">Uncharacterized protein</fullName>
    </submittedName>
</protein>
<keyword evidence="1" id="KW-0732">Signal</keyword>
<dbReference type="GO" id="GO:0071944">
    <property type="term" value="C:cell periphery"/>
    <property type="evidence" value="ECO:0007669"/>
    <property type="project" value="TreeGrafter"/>
</dbReference>
<accession>A0A2S2QRZ1</accession>
<dbReference type="PANTHER" id="PTHR16311">
    <property type="entry name" value="THROMBOSPONDIN TYPE I DOMAIN-CONTAINING 1"/>
    <property type="match status" value="1"/>
</dbReference>
<dbReference type="InterPro" id="IPR038877">
    <property type="entry name" value="THSD1"/>
</dbReference>
<name>A0A2S2QRZ1_9HEMI</name>
<proteinExistence type="predicted"/>
<reference evidence="2" key="1">
    <citation type="submission" date="2018-04" db="EMBL/GenBank/DDBJ databases">
        <title>Transcriptome assembly of Sipha flava.</title>
        <authorList>
            <person name="Scully E.D."/>
            <person name="Geib S.M."/>
            <person name="Palmer N.A."/>
            <person name="Koch K."/>
            <person name="Bradshaw J."/>
            <person name="Heng-Moss T."/>
            <person name="Sarath G."/>
        </authorList>
    </citation>
    <scope>NUCLEOTIDE SEQUENCE</scope>
</reference>
<feature type="signal peptide" evidence="1">
    <location>
        <begin position="1"/>
        <end position="26"/>
    </location>
</feature>
<gene>
    <name evidence="2" type="ORF">g.151579</name>
</gene>
<organism evidence="2">
    <name type="scientific">Sipha flava</name>
    <name type="common">yellow sugarcane aphid</name>
    <dbReference type="NCBI Taxonomy" id="143950"/>
    <lineage>
        <taxon>Eukaryota</taxon>
        <taxon>Metazoa</taxon>
        <taxon>Ecdysozoa</taxon>
        <taxon>Arthropoda</taxon>
        <taxon>Hexapoda</taxon>
        <taxon>Insecta</taxon>
        <taxon>Pterygota</taxon>
        <taxon>Neoptera</taxon>
        <taxon>Paraneoptera</taxon>
        <taxon>Hemiptera</taxon>
        <taxon>Sternorrhyncha</taxon>
        <taxon>Aphidomorpha</taxon>
        <taxon>Aphidoidea</taxon>
        <taxon>Aphididae</taxon>
        <taxon>Sipha</taxon>
    </lineage>
</organism>
<sequence length="290" mass="32622">MVDHGNIFLNTFYITLFCLTSVRVVAEDWLNVTSNYTALMSDLRIDLLESGVAVQLYELQNDNYTLMGTITVDENWPNVTLHCGIITKGGRYVLQLVSNNTTEDNEMIQDGQTVELEVRWPAASLSFEPKRISTYPDPRQQVVIVMKFEGPQCEPAVGSSVPMLWLDLMYCGLSAGACKNVSRESSRNSMEHLIVHSEKIRGYPRFRKIFLKCDIFGIAGYYTAVLRPPERQAAFTHVMDGQLEVVPSNKFTLNVHGKSIFPCDNYGGGVPVMFQYPSCILPTSDKVKIK</sequence>